<dbReference type="OrthoDB" id="9971063at2759"/>
<comment type="caution">
    <text evidence="1">The sequence shown here is derived from an EMBL/GenBank/DDBJ whole genome shotgun (WGS) entry which is preliminary data.</text>
</comment>
<gene>
    <name evidence="1" type="ORF">AVEN_248593_1</name>
</gene>
<sequence>MQIVQKLRPNDRPQHVSFAVKMLSRIKNEHYFLNRIIFSDEAIFHVSNKVNKYNCRIWGSENPHAVQEEERNGPKINIWCALSHDTVTGGYYVVV</sequence>
<evidence type="ECO:0000313" key="2">
    <source>
        <dbReference type="Proteomes" id="UP000499080"/>
    </source>
</evidence>
<dbReference type="GO" id="GO:0003676">
    <property type="term" value="F:nucleic acid binding"/>
    <property type="evidence" value="ECO:0007669"/>
    <property type="project" value="InterPro"/>
</dbReference>
<protein>
    <recommendedName>
        <fullName evidence="3">PiggyBac transposable element-derived protein domain-containing protein</fullName>
    </recommendedName>
</protein>
<evidence type="ECO:0000313" key="1">
    <source>
        <dbReference type="EMBL" id="GBM71394.1"/>
    </source>
</evidence>
<dbReference type="AlphaFoldDB" id="A0A4Y2I0M0"/>
<proteinExistence type="predicted"/>
<name>A0A4Y2I0M0_ARAVE</name>
<dbReference type="PANTHER" id="PTHR47326">
    <property type="entry name" value="TRANSPOSABLE ELEMENT TC3 TRANSPOSASE-LIKE PROTEIN"/>
    <property type="match status" value="1"/>
</dbReference>
<dbReference type="Proteomes" id="UP000499080">
    <property type="component" value="Unassembled WGS sequence"/>
</dbReference>
<dbReference type="PANTHER" id="PTHR47326:SF1">
    <property type="entry name" value="HTH PSQ-TYPE DOMAIN-CONTAINING PROTEIN"/>
    <property type="match status" value="1"/>
</dbReference>
<organism evidence="1 2">
    <name type="scientific">Araneus ventricosus</name>
    <name type="common">Orbweaver spider</name>
    <name type="synonym">Epeira ventricosa</name>
    <dbReference type="NCBI Taxonomy" id="182803"/>
    <lineage>
        <taxon>Eukaryota</taxon>
        <taxon>Metazoa</taxon>
        <taxon>Ecdysozoa</taxon>
        <taxon>Arthropoda</taxon>
        <taxon>Chelicerata</taxon>
        <taxon>Arachnida</taxon>
        <taxon>Araneae</taxon>
        <taxon>Araneomorphae</taxon>
        <taxon>Entelegynae</taxon>
        <taxon>Araneoidea</taxon>
        <taxon>Araneidae</taxon>
        <taxon>Araneus</taxon>
    </lineage>
</organism>
<dbReference type="Gene3D" id="3.30.420.10">
    <property type="entry name" value="Ribonuclease H-like superfamily/Ribonuclease H"/>
    <property type="match status" value="1"/>
</dbReference>
<evidence type="ECO:0008006" key="3">
    <source>
        <dbReference type="Google" id="ProtNLM"/>
    </source>
</evidence>
<dbReference type="InterPro" id="IPR036397">
    <property type="entry name" value="RNaseH_sf"/>
</dbReference>
<reference evidence="1 2" key="1">
    <citation type="journal article" date="2019" name="Sci. Rep.">
        <title>Orb-weaving spider Araneus ventricosus genome elucidates the spidroin gene catalogue.</title>
        <authorList>
            <person name="Kono N."/>
            <person name="Nakamura H."/>
            <person name="Ohtoshi R."/>
            <person name="Moran D.A.P."/>
            <person name="Shinohara A."/>
            <person name="Yoshida Y."/>
            <person name="Fujiwara M."/>
            <person name="Mori M."/>
            <person name="Tomita M."/>
            <person name="Arakawa K."/>
        </authorList>
    </citation>
    <scope>NUCLEOTIDE SEQUENCE [LARGE SCALE GENOMIC DNA]</scope>
</reference>
<accession>A0A4Y2I0M0</accession>
<dbReference type="EMBL" id="BGPR01002309">
    <property type="protein sequence ID" value="GBM71394.1"/>
    <property type="molecule type" value="Genomic_DNA"/>
</dbReference>
<keyword evidence="2" id="KW-1185">Reference proteome</keyword>